<dbReference type="EMBL" id="CAUOFW020000148">
    <property type="protein sequence ID" value="CAK9133745.1"/>
    <property type="molecule type" value="Genomic_DNA"/>
</dbReference>
<comment type="caution">
    <text evidence="3">The sequence shown here is derived from an EMBL/GenBank/DDBJ whole genome shotgun (WGS) entry which is preliminary data.</text>
</comment>
<reference evidence="3 4" key="1">
    <citation type="submission" date="2024-02" db="EMBL/GenBank/DDBJ databases">
        <authorList>
            <person name="Vignale AGUSTIN F."/>
            <person name="Sosa J E."/>
            <person name="Modenutti C."/>
        </authorList>
    </citation>
    <scope>NUCLEOTIDE SEQUENCE [LARGE SCALE GENOMIC DNA]</scope>
</reference>
<feature type="transmembrane region" description="Helical" evidence="2">
    <location>
        <begin position="12"/>
        <end position="31"/>
    </location>
</feature>
<protein>
    <submittedName>
        <fullName evidence="3">Uncharacterized protein</fullName>
    </submittedName>
</protein>
<evidence type="ECO:0000256" key="2">
    <source>
        <dbReference type="SAM" id="Phobius"/>
    </source>
</evidence>
<dbReference type="AlphaFoldDB" id="A0ABC8QM70"/>
<keyword evidence="2" id="KW-0472">Membrane</keyword>
<organism evidence="3 4">
    <name type="scientific">Ilex paraguariensis</name>
    <name type="common">yerba mate</name>
    <dbReference type="NCBI Taxonomy" id="185542"/>
    <lineage>
        <taxon>Eukaryota</taxon>
        <taxon>Viridiplantae</taxon>
        <taxon>Streptophyta</taxon>
        <taxon>Embryophyta</taxon>
        <taxon>Tracheophyta</taxon>
        <taxon>Spermatophyta</taxon>
        <taxon>Magnoliopsida</taxon>
        <taxon>eudicotyledons</taxon>
        <taxon>Gunneridae</taxon>
        <taxon>Pentapetalae</taxon>
        <taxon>asterids</taxon>
        <taxon>campanulids</taxon>
        <taxon>Aquifoliales</taxon>
        <taxon>Aquifoliaceae</taxon>
        <taxon>Ilex</taxon>
    </lineage>
</organism>
<evidence type="ECO:0000313" key="3">
    <source>
        <dbReference type="EMBL" id="CAK9133745.1"/>
    </source>
</evidence>
<gene>
    <name evidence="3" type="ORF">ILEXP_LOCUS665</name>
</gene>
<proteinExistence type="inferred from homology"/>
<dbReference type="Gene3D" id="1.20.1250.20">
    <property type="entry name" value="MFS general substrate transporter like domains"/>
    <property type="match status" value="1"/>
</dbReference>
<evidence type="ECO:0000313" key="4">
    <source>
        <dbReference type="Proteomes" id="UP001642360"/>
    </source>
</evidence>
<feature type="transmembrane region" description="Helical" evidence="2">
    <location>
        <begin position="37"/>
        <end position="57"/>
    </location>
</feature>
<accession>A0ABC8QM70</accession>
<evidence type="ECO:0000256" key="1">
    <source>
        <dbReference type="ARBA" id="ARBA00044504"/>
    </source>
</evidence>
<name>A0ABC8QM70_9AQUA</name>
<dbReference type="InterPro" id="IPR036259">
    <property type="entry name" value="MFS_trans_sf"/>
</dbReference>
<keyword evidence="2" id="KW-0812">Transmembrane</keyword>
<sequence length="84" mass="8837">MFPTCVRNSALSIVRQAVTISGVISPALIAAGKNVAFMSYGVFGLMIGFCGLFVVCLPETKDDALCDTMEEQEQKESGASTNGV</sequence>
<keyword evidence="2" id="KW-1133">Transmembrane helix</keyword>
<dbReference type="Proteomes" id="UP001642360">
    <property type="component" value="Unassembled WGS sequence"/>
</dbReference>
<comment type="similarity">
    <text evidence="1">Belongs to the major facilitator superfamily. Phosphate:H(+) symporter (TC 2.A.1.9) family.</text>
</comment>
<keyword evidence="4" id="KW-1185">Reference proteome</keyword>